<organism evidence="5 6">
    <name type="scientific">Bremerella alba</name>
    <dbReference type="NCBI Taxonomy" id="980252"/>
    <lineage>
        <taxon>Bacteria</taxon>
        <taxon>Pseudomonadati</taxon>
        <taxon>Planctomycetota</taxon>
        <taxon>Planctomycetia</taxon>
        <taxon>Pirellulales</taxon>
        <taxon>Pirellulaceae</taxon>
        <taxon>Bremerella</taxon>
    </lineage>
</organism>
<evidence type="ECO:0000256" key="2">
    <source>
        <dbReference type="PIRNR" id="PIRNR000446"/>
    </source>
</evidence>
<sequence>MSKIAFLFPGQGAQTVGMGKSLYDSLPAAKAYFDQANEILGYDLASICFEGPSEKLDSTVHSQPALFVTSIAALAQLRDQSPDVLLSAEATAGLSLGEYTAMVFAGVMEFEDALKVVQIRGEAMQAASDATPSGMVSILGLEQDAIEKICDEARGDGILQIANLLCPGNIVVSGTNDACERAAEVAEKSGAMKVIPLPVAGAFHTEIMRPAVDKLTAALTNVTLKSPKLPVISNVDAQPHDNVEEIRSLLQQQVCSQVRWEQSMRHLLDQGFDEFYEIGAGKVLRGLMKRINRKIAFTSVEA</sequence>
<dbReference type="AlphaFoldDB" id="A0A7V8V6J5"/>
<dbReference type="InterPro" id="IPR052760">
    <property type="entry name" value="Mitochondrial_malonyltrans"/>
</dbReference>
<dbReference type="NCBIfam" id="TIGR00128">
    <property type="entry name" value="fabD"/>
    <property type="match status" value="1"/>
</dbReference>
<evidence type="ECO:0000259" key="4">
    <source>
        <dbReference type="SMART" id="SM00827"/>
    </source>
</evidence>
<reference evidence="5 6" key="1">
    <citation type="submission" date="2020-05" db="EMBL/GenBank/DDBJ databases">
        <title>Bremerella alba sp. nov., a novel planctomycete isolated from the surface of the macroalga Fucus spiralis.</title>
        <authorList>
            <person name="Godinho O."/>
            <person name="Botelho R."/>
            <person name="Albuquerque L."/>
            <person name="Wiegand S."/>
            <person name="Da Costa M.S."/>
            <person name="Lobo-Da-Cunha A."/>
            <person name="Jogler C."/>
            <person name="Lage O.M."/>
        </authorList>
    </citation>
    <scope>NUCLEOTIDE SEQUENCE [LARGE SCALE GENOMIC DNA]</scope>
    <source>
        <strain evidence="5 6">FF15</strain>
    </source>
</reference>
<evidence type="ECO:0000313" key="5">
    <source>
        <dbReference type="EMBL" id="MBA2115878.1"/>
    </source>
</evidence>
<proteinExistence type="inferred from homology"/>
<dbReference type="InterPro" id="IPR024925">
    <property type="entry name" value="Malonyl_CoA-ACP_transAc"/>
</dbReference>
<dbReference type="InterPro" id="IPR016036">
    <property type="entry name" value="Malonyl_transacylase_ACP-bd"/>
</dbReference>
<dbReference type="PANTHER" id="PTHR47170:SF2">
    <property type="entry name" value="MALONYL-COA:ACP TRANSACYLASE (MAT) DOMAIN-CONTAINING PROTEIN"/>
    <property type="match status" value="1"/>
</dbReference>
<keyword evidence="2 5" id="KW-0808">Transferase</keyword>
<feature type="domain" description="Malonyl-CoA:ACP transacylase (MAT)" evidence="4">
    <location>
        <begin position="7"/>
        <end position="301"/>
    </location>
</feature>
<feature type="active site" evidence="3">
    <location>
        <position position="95"/>
    </location>
</feature>
<dbReference type="EMBL" id="JABRWO010000008">
    <property type="protein sequence ID" value="MBA2115878.1"/>
    <property type="molecule type" value="Genomic_DNA"/>
</dbReference>
<dbReference type="Proteomes" id="UP000551616">
    <property type="component" value="Unassembled WGS sequence"/>
</dbReference>
<dbReference type="PIRSF" id="PIRSF000446">
    <property type="entry name" value="Mct"/>
    <property type="match status" value="1"/>
</dbReference>
<keyword evidence="6" id="KW-1185">Reference proteome</keyword>
<protein>
    <recommendedName>
        <fullName evidence="1 2">Malonyl CoA-acyl carrier protein transacylase</fullName>
        <ecNumber evidence="2">2.3.1.39</ecNumber>
    </recommendedName>
</protein>
<dbReference type="SMART" id="SM00827">
    <property type="entry name" value="PKS_AT"/>
    <property type="match status" value="1"/>
</dbReference>
<comment type="similarity">
    <text evidence="2">Belongs to the fabD family.</text>
</comment>
<dbReference type="RefSeq" id="WP_207397304.1">
    <property type="nucleotide sequence ID" value="NZ_JABRWO010000008.1"/>
</dbReference>
<dbReference type="InterPro" id="IPR014043">
    <property type="entry name" value="Acyl_transferase_dom"/>
</dbReference>
<dbReference type="SUPFAM" id="SSF52151">
    <property type="entry name" value="FabD/lysophospholipase-like"/>
    <property type="match status" value="1"/>
</dbReference>
<keyword evidence="2 5" id="KW-0012">Acyltransferase</keyword>
<dbReference type="InterPro" id="IPR004410">
    <property type="entry name" value="Malonyl_CoA-ACP_transAc_FabD"/>
</dbReference>
<evidence type="ECO:0000313" key="6">
    <source>
        <dbReference type="Proteomes" id="UP000551616"/>
    </source>
</evidence>
<dbReference type="GO" id="GO:0004314">
    <property type="term" value="F:[acyl-carrier-protein] S-malonyltransferase activity"/>
    <property type="evidence" value="ECO:0007669"/>
    <property type="project" value="UniProtKB-EC"/>
</dbReference>
<accession>A0A7V8V6J5</accession>
<comment type="catalytic activity">
    <reaction evidence="2">
        <text>holo-[ACP] + malonyl-CoA = malonyl-[ACP] + CoA</text>
        <dbReference type="Rhea" id="RHEA:41792"/>
        <dbReference type="Rhea" id="RHEA-COMP:9623"/>
        <dbReference type="Rhea" id="RHEA-COMP:9685"/>
        <dbReference type="ChEBI" id="CHEBI:57287"/>
        <dbReference type="ChEBI" id="CHEBI:57384"/>
        <dbReference type="ChEBI" id="CHEBI:64479"/>
        <dbReference type="ChEBI" id="CHEBI:78449"/>
        <dbReference type="EC" id="2.3.1.39"/>
    </reaction>
</comment>
<comment type="caution">
    <text evidence="5">The sequence shown here is derived from an EMBL/GenBank/DDBJ whole genome shotgun (WGS) entry which is preliminary data.</text>
</comment>
<evidence type="ECO:0000256" key="1">
    <source>
        <dbReference type="ARBA" id="ARBA00018953"/>
    </source>
</evidence>
<dbReference type="Pfam" id="PF00698">
    <property type="entry name" value="Acyl_transf_1"/>
    <property type="match status" value="1"/>
</dbReference>
<dbReference type="EC" id="2.3.1.39" evidence="2"/>
<dbReference type="Gene3D" id="3.30.70.250">
    <property type="entry name" value="Malonyl-CoA ACP transacylase, ACP-binding"/>
    <property type="match status" value="1"/>
</dbReference>
<dbReference type="InterPro" id="IPR016035">
    <property type="entry name" value="Acyl_Trfase/lysoPLipase"/>
</dbReference>
<dbReference type="InterPro" id="IPR001227">
    <property type="entry name" value="Ac_transferase_dom_sf"/>
</dbReference>
<dbReference type="SUPFAM" id="SSF55048">
    <property type="entry name" value="Probable ACP-binding domain of malonyl-CoA ACP transacylase"/>
    <property type="match status" value="1"/>
</dbReference>
<dbReference type="Gene3D" id="3.40.366.10">
    <property type="entry name" value="Malonyl-Coenzyme A Acyl Carrier Protein, domain 2"/>
    <property type="match status" value="1"/>
</dbReference>
<dbReference type="PANTHER" id="PTHR47170">
    <property type="entry name" value="MALONYL-COA ACP TRANSACYLASE, ACP-BINDING"/>
    <property type="match status" value="1"/>
</dbReference>
<gene>
    <name evidence="5" type="primary">fabD</name>
    <name evidence="5" type="ORF">HOV93_30640</name>
</gene>
<feature type="active site" evidence="3">
    <location>
        <position position="204"/>
    </location>
</feature>
<name>A0A7V8V6J5_9BACT</name>
<evidence type="ECO:0000256" key="3">
    <source>
        <dbReference type="PIRSR" id="PIRSR000446-1"/>
    </source>
</evidence>